<organism evidence="5 6">
    <name type="scientific">Chitinophaga parva</name>
    <dbReference type="NCBI Taxonomy" id="2169414"/>
    <lineage>
        <taxon>Bacteria</taxon>
        <taxon>Pseudomonadati</taxon>
        <taxon>Bacteroidota</taxon>
        <taxon>Chitinophagia</taxon>
        <taxon>Chitinophagales</taxon>
        <taxon>Chitinophagaceae</taxon>
        <taxon>Chitinophaga</taxon>
    </lineage>
</organism>
<protein>
    <submittedName>
        <fullName evidence="5">Transcriptional regulator</fullName>
    </submittedName>
</protein>
<dbReference type="SUPFAM" id="SSF46785">
    <property type="entry name" value="Winged helix' DNA-binding domain"/>
    <property type="match status" value="1"/>
</dbReference>
<proteinExistence type="predicted"/>
<keyword evidence="3" id="KW-0804">Transcription</keyword>
<dbReference type="AlphaFoldDB" id="A0A2T7BHH9"/>
<dbReference type="PANTHER" id="PTHR33204:SF29">
    <property type="entry name" value="TRANSCRIPTIONAL REGULATOR"/>
    <property type="match status" value="1"/>
</dbReference>
<comment type="caution">
    <text evidence="5">The sequence shown here is derived from an EMBL/GenBank/DDBJ whole genome shotgun (WGS) entry which is preliminary data.</text>
</comment>
<sequence>MICNDTEFADCRGRLRAIHDTLDLLGGKWKVTLMAALGYGPRRFTDLQRGIRGIGPKMLTRELQELEINGLVQRTGQDGKVVYAITPYGETLEPLIHEMALWGRGHRQRIMQGN</sequence>
<keyword evidence="2" id="KW-0238">DNA-binding</keyword>
<evidence type="ECO:0000256" key="1">
    <source>
        <dbReference type="ARBA" id="ARBA00023015"/>
    </source>
</evidence>
<feature type="domain" description="HTH hxlR-type" evidence="4">
    <location>
        <begin position="11"/>
        <end position="111"/>
    </location>
</feature>
<accession>A0A2T7BHH9</accession>
<dbReference type="Proteomes" id="UP000244450">
    <property type="component" value="Unassembled WGS sequence"/>
</dbReference>
<dbReference type="PANTHER" id="PTHR33204">
    <property type="entry name" value="TRANSCRIPTIONAL REGULATOR, MARR FAMILY"/>
    <property type="match status" value="1"/>
</dbReference>
<dbReference type="Pfam" id="PF01638">
    <property type="entry name" value="HxlR"/>
    <property type="match status" value="1"/>
</dbReference>
<dbReference type="OrthoDB" id="2619345at2"/>
<evidence type="ECO:0000313" key="6">
    <source>
        <dbReference type="Proteomes" id="UP000244450"/>
    </source>
</evidence>
<dbReference type="Gene3D" id="1.10.10.10">
    <property type="entry name" value="Winged helix-like DNA-binding domain superfamily/Winged helix DNA-binding domain"/>
    <property type="match status" value="1"/>
</dbReference>
<evidence type="ECO:0000313" key="5">
    <source>
        <dbReference type="EMBL" id="PUZ25732.1"/>
    </source>
</evidence>
<dbReference type="PROSITE" id="PS51118">
    <property type="entry name" value="HTH_HXLR"/>
    <property type="match status" value="1"/>
</dbReference>
<dbReference type="InterPro" id="IPR002577">
    <property type="entry name" value="HTH_HxlR"/>
</dbReference>
<keyword evidence="6" id="KW-1185">Reference proteome</keyword>
<dbReference type="EMBL" id="QCYK01000002">
    <property type="protein sequence ID" value="PUZ25732.1"/>
    <property type="molecule type" value="Genomic_DNA"/>
</dbReference>
<reference evidence="5 6" key="1">
    <citation type="submission" date="2018-04" db="EMBL/GenBank/DDBJ databases">
        <title>Chitinophaga fuyangensis sp. nov., isolated from soil in a chemical factory.</title>
        <authorList>
            <person name="Chen K."/>
        </authorList>
    </citation>
    <scope>NUCLEOTIDE SEQUENCE [LARGE SCALE GENOMIC DNA]</scope>
    <source>
        <strain evidence="5 6">LY-1</strain>
    </source>
</reference>
<dbReference type="InterPro" id="IPR036390">
    <property type="entry name" value="WH_DNA-bd_sf"/>
</dbReference>
<gene>
    <name evidence="5" type="ORF">DCC81_15815</name>
</gene>
<evidence type="ECO:0000259" key="4">
    <source>
        <dbReference type="PROSITE" id="PS51118"/>
    </source>
</evidence>
<dbReference type="RefSeq" id="WP_108687571.1">
    <property type="nucleotide sequence ID" value="NZ_QCYK01000002.1"/>
</dbReference>
<evidence type="ECO:0000256" key="2">
    <source>
        <dbReference type="ARBA" id="ARBA00023125"/>
    </source>
</evidence>
<name>A0A2T7BHH9_9BACT</name>
<keyword evidence="1" id="KW-0805">Transcription regulation</keyword>
<evidence type="ECO:0000256" key="3">
    <source>
        <dbReference type="ARBA" id="ARBA00023163"/>
    </source>
</evidence>
<dbReference type="InterPro" id="IPR036388">
    <property type="entry name" value="WH-like_DNA-bd_sf"/>
</dbReference>
<dbReference type="GO" id="GO:0003677">
    <property type="term" value="F:DNA binding"/>
    <property type="evidence" value="ECO:0007669"/>
    <property type="project" value="UniProtKB-KW"/>
</dbReference>